<accession>A0A9D1HUC0</accession>
<dbReference type="EMBL" id="DVML01000007">
    <property type="protein sequence ID" value="HIU22182.1"/>
    <property type="molecule type" value="Genomic_DNA"/>
</dbReference>
<evidence type="ECO:0000313" key="2">
    <source>
        <dbReference type="Proteomes" id="UP000824087"/>
    </source>
</evidence>
<gene>
    <name evidence="1" type="ORF">IAD49_01235</name>
</gene>
<dbReference type="NCBIfam" id="TIGR01662">
    <property type="entry name" value="HAD-SF-IIIA"/>
    <property type="match status" value="1"/>
</dbReference>
<proteinExistence type="predicted"/>
<organism evidence="1 2">
    <name type="scientific">Candidatus Fimihabitans intestinipullorum</name>
    <dbReference type="NCBI Taxonomy" id="2840820"/>
    <lineage>
        <taxon>Bacteria</taxon>
        <taxon>Bacillati</taxon>
        <taxon>Mycoplasmatota</taxon>
        <taxon>Mycoplasmatota incertae sedis</taxon>
        <taxon>Candidatus Fimihabitans</taxon>
    </lineage>
</organism>
<dbReference type="Pfam" id="PF00702">
    <property type="entry name" value="Hydrolase"/>
    <property type="match status" value="1"/>
</dbReference>
<dbReference type="GO" id="GO:0005737">
    <property type="term" value="C:cytoplasm"/>
    <property type="evidence" value="ECO:0007669"/>
    <property type="project" value="TreeGrafter"/>
</dbReference>
<protein>
    <submittedName>
        <fullName evidence="1">YqeG family HAD IIIA-type phosphatase</fullName>
    </submittedName>
</protein>
<dbReference type="Proteomes" id="UP000824087">
    <property type="component" value="Unassembled WGS sequence"/>
</dbReference>
<dbReference type="PANTHER" id="PTHR19288:SF25">
    <property type="entry name" value="PHOSPHATIDYLGLYCEROPHOSPHATASE GEP4, MITOCHONDRIAL"/>
    <property type="match status" value="1"/>
</dbReference>
<reference evidence="1" key="2">
    <citation type="journal article" date="2021" name="PeerJ">
        <title>Extensive microbial diversity within the chicken gut microbiome revealed by metagenomics and culture.</title>
        <authorList>
            <person name="Gilroy R."/>
            <person name="Ravi A."/>
            <person name="Getino M."/>
            <person name="Pursley I."/>
            <person name="Horton D.L."/>
            <person name="Alikhan N.F."/>
            <person name="Baker D."/>
            <person name="Gharbi K."/>
            <person name="Hall N."/>
            <person name="Watson M."/>
            <person name="Adriaenssens E.M."/>
            <person name="Foster-Nyarko E."/>
            <person name="Jarju S."/>
            <person name="Secka A."/>
            <person name="Antonio M."/>
            <person name="Oren A."/>
            <person name="Chaudhuri R.R."/>
            <person name="La Ragione R."/>
            <person name="Hildebrand F."/>
            <person name="Pallen M.J."/>
        </authorList>
    </citation>
    <scope>NUCLEOTIDE SEQUENCE</scope>
    <source>
        <strain evidence="1">CHK197-8231</strain>
    </source>
</reference>
<dbReference type="InterPro" id="IPR010021">
    <property type="entry name" value="PGPP1/Gep4"/>
</dbReference>
<reference evidence="1" key="1">
    <citation type="submission" date="2020-10" db="EMBL/GenBank/DDBJ databases">
        <authorList>
            <person name="Gilroy R."/>
        </authorList>
    </citation>
    <scope>NUCLEOTIDE SEQUENCE</scope>
    <source>
        <strain evidence="1">CHK197-8231</strain>
    </source>
</reference>
<dbReference type="AlphaFoldDB" id="A0A9D1HUC0"/>
<comment type="caution">
    <text evidence="1">The sequence shown here is derived from an EMBL/GenBank/DDBJ whole genome shotgun (WGS) entry which is preliminary data.</text>
</comment>
<dbReference type="InterPro" id="IPR036412">
    <property type="entry name" value="HAD-like_sf"/>
</dbReference>
<dbReference type="CDD" id="cd16416">
    <property type="entry name" value="HAD_BsYqeG-like"/>
    <property type="match status" value="1"/>
</dbReference>
<name>A0A9D1HUC0_9BACT</name>
<sequence length="173" mass="19945">MEKYIPDVYQKSIYTIDYQKLKSSGIHCLLFDLDNTLVPASVKVPNKKIKELFEDLKEQGFQLILFSNSPKKRVKAFADQLAIGYISSAMKPLSAKFQKVMKKYHYEESEVAIIGDQMLTDILGGNKAGITTVLVNPVSKHDMVFTKVNRFLEERIMHKLREKDLFVKGKYYD</sequence>
<dbReference type="NCBIfam" id="TIGR01549">
    <property type="entry name" value="HAD-SF-IA-v1"/>
    <property type="match status" value="1"/>
</dbReference>
<dbReference type="PANTHER" id="PTHR19288">
    <property type="entry name" value="4-NITROPHENYLPHOSPHATASE-RELATED"/>
    <property type="match status" value="1"/>
</dbReference>
<dbReference type="GO" id="GO:0008962">
    <property type="term" value="F:phosphatidylglycerophosphatase activity"/>
    <property type="evidence" value="ECO:0007669"/>
    <property type="project" value="InterPro"/>
</dbReference>
<dbReference type="InterPro" id="IPR006439">
    <property type="entry name" value="HAD-SF_hydro_IA"/>
</dbReference>
<dbReference type="InterPro" id="IPR023214">
    <property type="entry name" value="HAD_sf"/>
</dbReference>
<dbReference type="Gene3D" id="3.40.50.1000">
    <property type="entry name" value="HAD superfamily/HAD-like"/>
    <property type="match status" value="1"/>
</dbReference>
<dbReference type="SUPFAM" id="SSF56784">
    <property type="entry name" value="HAD-like"/>
    <property type="match status" value="1"/>
</dbReference>
<dbReference type="InterPro" id="IPR006549">
    <property type="entry name" value="HAD-SF_hydro_IIIA"/>
</dbReference>
<evidence type="ECO:0000313" key="1">
    <source>
        <dbReference type="EMBL" id="HIU22182.1"/>
    </source>
</evidence>
<dbReference type="NCBIfam" id="TIGR01668">
    <property type="entry name" value="YqeG_hyp_ppase"/>
    <property type="match status" value="1"/>
</dbReference>